<evidence type="ECO:0000256" key="10">
    <source>
        <dbReference type="RuleBase" id="RU361169"/>
    </source>
</evidence>
<name>A0AAD5HBU3_UMBRA</name>
<evidence type="ECO:0000256" key="5">
    <source>
        <dbReference type="ARBA" id="ARBA00022737"/>
    </source>
</evidence>
<dbReference type="SUPFAM" id="SSF51126">
    <property type="entry name" value="Pectin lyase-like"/>
    <property type="match status" value="1"/>
</dbReference>
<keyword evidence="5" id="KW-0677">Repeat</keyword>
<dbReference type="AlphaFoldDB" id="A0AAD5HBU3"/>
<comment type="subcellular location">
    <subcellularLocation>
        <location evidence="1">Secreted</location>
    </subcellularLocation>
</comment>
<evidence type="ECO:0000256" key="8">
    <source>
        <dbReference type="ARBA" id="ARBA00023295"/>
    </source>
</evidence>
<evidence type="ECO:0000256" key="4">
    <source>
        <dbReference type="ARBA" id="ARBA00022729"/>
    </source>
</evidence>
<keyword evidence="7" id="KW-0325">Glycoprotein</keyword>
<accession>A0AAD5HBU3</accession>
<dbReference type="GO" id="GO:0005576">
    <property type="term" value="C:extracellular region"/>
    <property type="evidence" value="ECO:0007669"/>
    <property type="project" value="UniProtKB-SubCell"/>
</dbReference>
<proteinExistence type="inferred from homology"/>
<dbReference type="RefSeq" id="XP_051442188.1">
    <property type="nucleotide sequence ID" value="XM_051591013.1"/>
</dbReference>
<comment type="similarity">
    <text evidence="2 10">Belongs to the glycosyl hydrolase 28 family.</text>
</comment>
<evidence type="ECO:0000256" key="7">
    <source>
        <dbReference type="ARBA" id="ARBA00023180"/>
    </source>
</evidence>
<evidence type="ECO:0000313" key="12">
    <source>
        <dbReference type="EMBL" id="KAI8577184.1"/>
    </source>
</evidence>
<dbReference type="Proteomes" id="UP001206595">
    <property type="component" value="Unassembled WGS sequence"/>
</dbReference>
<organism evidence="12 13">
    <name type="scientific">Umbelopsis ramanniana AG</name>
    <dbReference type="NCBI Taxonomy" id="1314678"/>
    <lineage>
        <taxon>Eukaryota</taxon>
        <taxon>Fungi</taxon>
        <taxon>Fungi incertae sedis</taxon>
        <taxon>Mucoromycota</taxon>
        <taxon>Mucoromycotina</taxon>
        <taxon>Umbelopsidomycetes</taxon>
        <taxon>Umbelopsidales</taxon>
        <taxon>Umbelopsidaceae</taxon>
        <taxon>Umbelopsis</taxon>
    </lineage>
</organism>
<evidence type="ECO:0000256" key="1">
    <source>
        <dbReference type="ARBA" id="ARBA00004613"/>
    </source>
</evidence>
<dbReference type="GeneID" id="75916356"/>
<dbReference type="PANTHER" id="PTHR31736">
    <property type="match status" value="1"/>
</dbReference>
<dbReference type="Gene3D" id="2.160.20.10">
    <property type="entry name" value="Single-stranded right-handed beta-helix, Pectin lyase-like"/>
    <property type="match status" value="1"/>
</dbReference>
<evidence type="ECO:0000256" key="11">
    <source>
        <dbReference type="SAM" id="SignalP"/>
    </source>
</evidence>
<keyword evidence="4 11" id="KW-0732">Signal</keyword>
<keyword evidence="8 10" id="KW-0326">Glycosidase</keyword>
<keyword evidence="6 10" id="KW-0378">Hydrolase</keyword>
<evidence type="ECO:0000256" key="9">
    <source>
        <dbReference type="ARBA" id="ARBA00023316"/>
    </source>
</evidence>
<dbReference type="GO" id="GO:0004650">
    <property type="term" value="F:polygalacturonase activity"/>
    <property type="evidence" value="ECO:0007669"/>
    <property type="project" value="InterPro"/>
</dbReference>
<evidence type="ECO:0000313" key="13">
    <source>
        <dbReference type="Proteomes" id="UP001206595"/>
    </source>
</evidence>
<keyword evidence="9" id="KW-0961">Cell wall biogenesis/degradation</keyword>
<reference evidence="12" key="1">
    <citation type="submission" date="2021-06" db="EMBL/GenBank/DDBJ databases">
        <authorList>
            <consortium name="DOE Joint Genome Institute"/>
            <person name="Mondo S.J."/>
            <person name="Amses K.R."/>
            <person name="Simmons D.R."/>
            <person name="Longcore J.E."/>
            <person name="Seto K."/>
            <person name="Alves G.H."/>
            <person name="Bonds A.E."/>
            <person name="Quandt C.A."/>
            <person name="Davis W.J."/>
            <person name="Chang Y."/>
            <person name="Letcher P.M."/>
            <person name="Powell M.J."/>
            <person name="Kuo A."/>
            <person name="Labutti K."/>
            <person name="Pangilinan J."/>
            <person name="Andreopoulos W."/>
            <person name="Tritt A."/>
            <person name="Riley R."/>
            <person name="Hundley H."/>
            <person name="Johnson J."/>
            <person name="Lipzen A."/>
            <person name="Barry K."/>
            <person name="Berbee M.L."/>
            <person name="Buchler N.E."/>
            <person name="Grigoriev I.V."/>
            <person name="Spatafora J.W."/>
            <person name="Stajich J.E."/>
            <person name="James T.Y."/>
        </authorList>
    </citation>
    <scope>NUCLEOTIDE SEQUENCE</scope>
    <source>
        <strain evidence="12">AG</strain>
    </source>
</reference>
<feature type="signal peptide" evidence="11">
    <location>
        <begin position="1"/>
        <end position="18"/>
    </location>
</feature>
<keyword evidence="13" id="KW-1185">Reference proteome</keyword>
<protein>
    <submittedName>
        <fullName evidence="12">Uncharacterized protein</fullName>
    </submittedName>
</protein>
<keyword evidence="3" id="KW-0964">Secreted</keyword>
<gene>
    <name evidence="12" type="ORF">K450DRAFT_253273</name>
</gene>
<dbReference type="GO" id="GO:0045490">
    <property type="term" value="P:pectin catabolic process"/>
    <property type="evidence" value="ECO:0007669"/>
    <property type="project" value="UniProtKB-ARBA"/>
</dbReference>
<dbReference type="Pfam" id="PF00295">
    <property type="entry name" value="Glyco_hydro_28"/>
    <property type="match status" value="1"/>
</dbReference>
<dbReference type="InterPro" id="IPR012334">
    <property type="entry name" value="Pectin_lyas_fold"/>
</dbReference>
<evidence type="ECO:0000256" key="2">
    <source>
        <dbReference type="ARBA" id="ARBA00008834"/>
    </source>
</evidence>
<comment type="caution">
    <text evidence="12">The sequence shown here is derived from an EMBL/GenBank/DDBJ whole genome shotgun (WGS) entry which is preliminary data.</text>
</comment>
<dbReference type="PANTHER" id="PTHR31736:SF8">
    <property type="entry name" value="PUTATIVE (AFU_ORTHOLOGUE AFUA_7G06410)-RELATED"/>
    <property type="match status" value="1"/>
</dbReference>
<evidence type="ECO:0000256" key="6">
    <source>
        <dbReference type="ARBA" id="ARBA00022801"/>
    </source>
</evidence>
<feature type="chain" id="PRO_5042197370" evidence="11">
    <location>
        <begin position="19"/>
        <end position="434"/>
    </location>
</feature>
<evidence type="ECO:0000256" key="3">
    <source>
        <dbReference type="ARBA" id="ARBA00022525"/>
    </source>
</evidence>
<reference evidence="12" key="2">
    <citation type="journal article" date="2022" name="Proc. Natl. Acad. Sci. U.S.A.">
        <title>Diploid-dominant life cycles characterize the early evolution of Fungi.</title>
        <authorList>
            <person name="Amses K.R."/>
            <person name="Simmons D.R."/>
            <person name="Longcore J.E."/>
            <person name="Mondo S.J."/>
            <person name="Seto K."/>
            <person name="Jeronimo G.H."/>
            <person name="Bonds A.E."/>
            <person name="Quandt C.A."/>
            <person name="Davis W.J."/>
            <person name="Chang Y."/>
            <person name="Federici B.A."/>
            <person name="Kuo A."/>
            <person name="LaButti K."/>
            <person name="Pangilinan J."/>
            <person name="Andreopoulos W."/>
            <person name="Tritt A."/>
            <person name="Riley R."/>
            <person name="Hundley H."/>
            <person name="Johnson J."/>
            <person name="Lipzen A."/>
            <person name="Barry K."/>
            <person name="Lang B.F."/>
            <person name="Cuomo C.A."/>
            <person name="Buchler N.E."/>
            <person name="Grigoriev I.V."/>
            <person name="Spatafora J.W."/>
            <person name="Stajich J.E."/>
            <person name="James T.Y."/>
        </authorList>
    </citation>
    <scope>NUCLEOTIDE SEQUENCE</scope>
    <source>
        <strain evidence="12">AG</strain>
    </source>
</reference>
<dbReference type="SMART" id="SM00710">
    <property type="entry name" value="PbH1"/>
    <property type="match status" value="5"/>
</dbReference>
<sequence length="434" mass="48199">MKLEVTFIALILAWITTACHHHHKGDAHEYNLDHRDDHPKHHKTCRLYPAGNGTDDTPNILKAFQHCGVNGTIIFTNHTFQIDQVMNTTNLYNCDVHIHGTLLWSTNITYWVNNLLPVQFQNLSTSWLFGGKNVRLHGYGHGTLDGNGQVWYDWNQNRTNAPGRPMTFIVYNSDNVIIRGLRIVQAQFWSMLVTTSKNIVITDMYVNNTSNSTSTTVNTDGIDVWRADNVTISRWNITCFDDAVAIKGNSSNIYVSDIYAYRTTGFAIGSIGQYAERPDYVTNVTMERITLDDGLSYGAFVKTWSGVSSGVAPNGGGGGGGHVQNVTFRNFNISCPIPIVVTQCTFYATKGNPRKCDTSKLSIDNVTWENVTALATNDFANIHCSSAAPCNLRWSNVNITSTWKPASVRCANIANQNLTGIEGSNIPCQEWSND</sequence>
<dbReference type="EMBL" id="MU620944">
    <property type="protein sequence ID" value="KAI8577184.1"/>
    <property type="molecule type" value="Genomic_DNA"/>
</dbReference>
<dbReference type="PROSITE" id="PS51257">
    <property type="entry name" value="PROKAR_LIPOPROTEIN"/>
    <property type="match status" value="1"/>
</dbReference>
<dbReference type="InterPro" id="IPR006626">
    <property type="entry name" value="PbH1"/>
</dbReference>
<dbReference type="InterPro" id="IPR011050">
    <property type="entry name" value="Pectin_lyase_fold/virulence"/>
</dbReference>
<dbReference type="GO" id="GO:0071555">
    <property type="term" value="P:cell wall organization"/>
    <property type="evidence" value="ECO:0007669"/>
    <property type="project" value="UniProtKB-KW"/>
</dbReference>
<dbReference type="InterPro" id="IPR000743">
    <property type="entry name" value="Glyco_hydro_28"/>
</dbReference>